<evidence type="ECO:0000313" key="5">
    <source>
        <dbReference type="Proteomes" id="UP000473089"/>
    </source>
</evidence>
<evidence type="ECO:0000256" key="2">
    <source>
        <dbReference type="ARBA" id="ARBA00023239"/>
    </source>
</evidence>
<keyword evidence="2 3" id="KW-0456">Lyase</keyword>
<dbReference type="EC" id="4.99.1.12" evidence="3"/>
<dbReference type="PANTHER" id="PTHR36566:SF1">
    <property type="entry name" value="PYRIDINIUM-3,5-BISTHIOCARBOXYLIC ACID MONONUCLEOTIDE NICKEL INSERTION PROTEIN"/>
    <property type="match status" value="1"/>
</dbReference>
<evidence type="ECO:0000256" key="3">
    <source>
        <dbReference type="HAMAP-Rule" id="MF_01074"/>
    </source>
</evidence>
<evidence type="ECO:0000313" key="4">
    <source>
        <dbReference type="EMBL" id="NFA60630.1"/>
    </source>
</evidence>
<dbReference type="PANTHER" id="PTHR36566">
    <property type="entry name" value="NICKEL INSERTION PROTEIN-RELATED"/>
    <property type="match status" value="1"/>
</dbReference>
<dbReference type="EMBL" id="SGJP01000017">
    <property type="protein sequence ID" value="NFA60630.1"/>
    <property type="molecule type" value="Genomic_DNA"/>
</dbReference>
<dbReference type="AlphaFoldDB" id="A0A6M0T0Y9"/>
<evidence type="ECO:0000256" key="1">
    <source>
        <dbReference type="ARBA" id="ARBA00022596"/>
    </source>
</evidence>
<comment type="function">
    <text evidence="3">Involved in the biosynthesis of a nickel-pincer cofactor ((SCS)Ni(II) pincer complex). Binds Ni(2+), and functions in nickel delivery to pyridinium-3,5-bisthiocarboxylic acid mononucleotide (P2TMN), to form the mature cofactor. Is thus probably required for the activation of nickel-pincer cofactor-dependent enzymes.</text>
</comment>
<dbReference type="Proteomes" id="UP000473089">
    <property type="component" value="Unassembled WGS sequence"/>
</dbReference>
<dbReference type="InterPro" id="IPR002822">
    <property type="entry name" value="Ni_insertion"/>
</dbReference>
<proteinExistence type="inferred from homology"/>
<dbReference type="Gene3D" id="3.30.70.1380">
    <property type="entry name" value="Transcriptional regulatory protein pf0864 domain like"/>
    <property type="match status" value="1"/>
</dbReference>
<protein>
    <recommendedName>
        <fullName evidence="3">Pyridinium-3,5-bisthiocarboxylic acid mononucleotide nickel insertion protein</fullName>
        <shortName evidence="3">P2TMN nickel insertion protein</shortName>
        <ecNumber evidence="3">4.99.1.12</ecNumber>
    </recommendedName>
    <alternativeName>
        <fullName evidence="3">Nickel-pincer cofactor biosynthesis protein LarC</fullName>
    </alternativeName>
</protein>
<dbReference type="HAMAP" id="MF_01074">
    <property type="entry name" value="LarC"/>
    <property type="match status" value="1"/>
</dbReference>
<dbReference type="Pfam" id="PF01969">
    <property type="entry name" value="Ni_insertion"/>
    <property type="match status" value="1"/>
</dbReference>
<comment type="similarity">
    <text evidence="3">Belongs to the LarC family.</text>
</comment>
<reference evidence="4 5" key="1">
    <citation type="submission" date="2019-02" db="EMBL/GenBank/DDBJ databases">
        <title>Genome sequencing of Clostridium botulinum clinical isolates.</title>
        <authorList>
            <person name="Brunt J."/>
            <person name="Van Vliet A.H.M."/>
            <person name="Stringer S.C."/>
            <person name="Grant K.A."/>
            <person name="Carter A.C."/>
            <person name="Peck M.W."/>
        </authorList>
    </citation>
    <scope>NUCLEOTIDE SEQUENCE [LARGE SCALE GENOMIC DNA]</scope>
    <source>
        <strain evidence="4 5">R1125/03</strain>
    </source>
</reference>
<dbReference type="Gene3D" id="3.10.20.300">
    <property type="entry name" value="mk0293 like domain"/>
    <property type="match status" value="1"/>
</dbReference>
<accession>A0A6M0T0Y9</accession>
<name>A0A6M0T0Y9_CLOBO</name>
<dbReference type="GO" id="GO:0016829">
    <property type="term" value="F:lyase activity"/>
    <property type="evidence" value="ECO:0007669"/>
    <property type="project" value="UniProtKB-UniRule"/>
</dbReference>
<comment type="caution">
    <text evidence="4">The sequence shown here is derived from an EMBL/GenBank/DDBJ whole genome shotgun (WGS) entry which is preliminary data.</text>
</comment>
<dbReference type="NCBIfam" id="TIGR00299">
    <property type="entry name" value="nickel pincer cofactor biosynthesis protein LarC"/>
    <property type="match status" value="1"/>
</dbReference>
<keyword evidence="1 3" id="KW-0533">Nickel</keyword>
<sequence length="431" mass="49004">MKKILYYDCFSGISGDMNLGALIDLGVDKDYLLKELAKLNINDEFEIKINKDSRKGISGTKVDVILKNLCEHEHNHNHTHNQEHSHEHQCEHNHEYSHEHVHNHDHHHHHRNVMNINEIIDNSGLNNDVKKVSKEIFLEVAKAEGKVHNKSLEEVHFHEVGATDSIVDIVGAAICLDYLKVDEVLCSKIQVGSGFVKCAHGTMPVPAPATAEILKDIPMVSSEEIPFEATTPTGAAIVASTVCNFTQNKNFDIKKVGYGIGGKDLSDIPNVLRVFIAEYKDQEEKDIEKEEAIILECNIDDMNSEIYEYVINKLLYEGASDAYITPIIMKKTRPAVKLTVLCKNKLENVMKEIMFKETTTLGIRKYYVEKSMLKRKIEKVKTIYGEVSIKKSYLKGNILNSKPEYEDCKKIALENHISIKDVYEEVNKYKE</sequence>
<dbReference type="GO" id="GO:0051604">
    <property type="term" value="P:protein maturation"/>
    <property type="evidence" value="ECO:0007669"/>
    <property type="project" value="UniProtKB-UniRule"/>
</dbReference>
<dbReference type="GO" id="GO:0016151">
    <property type="term" value="F:nickel cation binding"/>
    <property type="evidence" value="ECO:0007669"/>
    <property type="project" value="UniProtKB-UniRule"/>
</dbReference>
<organism evidence="4 5">
    <name type="scientific">Clostridium botulinum</name>
    <dbReference type="NCBI Taxonomy" id="1491"/>
    <lineage>
        <taxon>Bacteria</taxon>
        <taxon>Bacillati</taxon>
        <taxon>Bacillota</taxon>
        <taxon>Clostridia</taxon>
        <taxon>Eubacteriales</taxon>
        <taxon>Clostridiaceae</taxon>
        <taxon>Clostridium</taxon>
    </lineage>
</organism>
<gene>
    <name evidence="3 4" type="primary">larC</name>
    <name evidence="4" type="ORF">EXM42_09570</name>
</gene>
<comment type="catalytic activity">
    <reaction evidence="3">
        <text>Ni(II)-pyridinium-3,5-bisthiocarboxylate mononucleotide = pyridinium-3,5-bisthiocarboxylate mononucleotide + Ni(2+)</text>
        <dbReference type="Rhea" id="RHEA:54784"/>
        <dbReference type="ChEBI" id="CHEBI:49786"/>
        <dbReference type="ChEBI" id="CHEBI:137372"/>
        <dbReference type="ChEBI" id="CHEBI:137373"/>
        <dbReference type="EC" id="4.99.1.12"/>
    </reaction>
</comment>